<proteinExistence type="predicted"/>
<name>A0A8S9Q2C0_BRACR</name>
<dbReference type="Proteomes" id="UP000712600">
    <property type="component" value="Unassembled WGS sequence"/>
</dbReference>
<feature type="chain" id="PRO_5035734722" evidence="1">
    <location>
        <begin position="21"/>
        <end position="155"/>
    </location>
</feature>
<gene>
    <name evidence="2" type="ORF">F2Q69_00046890</name>
</gene>
<reference evidence="2" key="1">
    <citation type="submission" date="2019-12" db="EMBL/GenBank/DDBJ databases">
        <title>Genome sequencing and annotation of Brassica cretica.</title>
        <authorList>
            <person name="Studholme D.J."/>
            <person name="Sarris P."/>
        </authorList>
    </citation>
    <scope>NUCLEOTIDE SEQUENCE</scope>
    <source>
        <strain evidence="2">PFS-109/04</strain>
        <tissue evidence="2">Leaf</tissue>
    </source>
</reference>
<sequence>MVRGLIGLLILCLECVTCFSSLFSGGIVSIGRMFSVSSLEFGRLDIQGVWTEQRFPLSSYEVSGSWSYRLAGEAAALSVVGYRSGGYRVARYWQQRIKVVALMNLKLMSIESRRKDKDFENFVGLQLGGGGRGGGGGYRDKGPPSEVVGSFSLLS</sequence>
<evidence type="ECO:0000313" key="2">
    <source>
        <dbReference type="EMBL" id="KAF3524782.1"/>
    </source>
</evidence>
<organism evidence="2 3">
    <name type="scientific">Brassica cretica</name>
    <name type="common">Mustard</name>
    <dbReference type="NCBI Taxonomy" id="69181"/>
    <lineage>
        <taxon>Eukaryota</taxon>
        <taxon>Viridiplantae</taxon>
        <taxon>Streptophyta</taxon>
        <taxon>Embryophyta</taxon>
        <taxon>Tracheophyta</taxon>
        <taxon>Spermatophyta</taxon>
        <taxon>Magnoliopsida</taxon>
        <taxon>eudicotyledons</taxon>
        <taxon>Gunneridae</taxon>
        <taxon>Pentapetalae</taxon>
        <taxon>rosids</taxon>
        <taxon>malvids</taxon>
        <taxon>Brassicales</taxon>
        <taxon>Brassicaceae</taxon>
        <taxon>Brassiceae</taxon>
        <taxon>Brassica</taxon>
    </lineage>
</organism>
<dbReference type="EMBL" id="QGKX02001347">
    <property type="protein sequence ID" value="KAF3524782.1"/>
    <property type="molecule type" value="Genomic_DNA"/>
</dbReference>
<keyword evidence="1" id="KW-0732">Signal</keyword>
<comment type="caution">
    <text evidence="2">The sequence shown here is derived from an EMBL/GenBank/DDBJ whole genome shotgun (WGS) entry which is preliminary data.</text>
</comment>
<feature type="signal peptide" evidence="1">
    <location>
        <begin position="1"/>
        <end position="20"/>
    </location>
</feature>
<dbReference type="AlphaFoldDB" id="A0A8S9Q2C0"/>
<accession>A0A8S9Q2C0</accession>
<evidence type="ECO:0000256" key="1">
    <source>
        <dbReference type="SAM" id="SignalP"/>
    </source>
</evidence>
<evidence type="ECO:0000313" key="3">
    <source>
        <dbReference type="Proteomes" id="UP000712600"/>
    </source>
</evidence>
<protein>
    <submittedName>
        <fullName evidence="2">Uncharacterized protein</fullName>
    </submittedName>
</protein>